<dbReference type="EMBL" id="JBEVCJ010000017">
    <property type="protein sequence ID" value="MET1256096.1"/>
    <property type="molecule type" value="Genomic_DNA"/>
</dbReference>
<dbReference type="InterPro" id="IPR011044">
    <property type="entry name" value="Quino_amine_DH_bsu"/>
</dbReference>
<dbReference type="SUPFAM" id="SSF63825">
    <property type="entry name" value="YWTD domain"/>
    <property type="match status" value="1"/>
</dbReference>
<protein>
    <submittedName>
        <fullName evidence="1">Uncharacterized protein</fullName>
    </submittedName>
</protein>
<dbReference type="Gene3D" id="2.120.10.30">
    <property type="entry name" value="TolB, C-terminal domain"/>
    <property type="match status" value="1"/>
</dbReference>
<evidence type="ECO:0000313" key="1">
    <source>
        <dbReference type="EMBL" id="MET1256096.1"/>
    </source>
</evidence>
<organism evidence="1 2">
    <name type="scientific">Aliikangiella maris</name>
    <dbReference type="NCBI Taxonomy" id="3162458"/>
    <lineage>
        <taxon>Bacteria</taxon>
        <taxon>Pseudomonadati</taxon>
        <taxon>Pseudomonadota</taxon>
        <taxon>Gammaproteobacteria</taxon>
        <taxon>Oceanospirillales</taxon>
        <taxon>Pleioneaceae</taxon>
        <taxon>Aliikangiella</taxon>
    </lineage>
</organism>
<gene>
    <name evidence="1" type="ORF">ABVT43_13230</name>
</gene>
<proteinExistence type="predicted"/>
<dbReference type="InterPro" id="IPR011042">
    <property type="entry name" value="6-blade_b-propeller_TolB-like"/>
</dbReference>
<dbReference type="InterPro" id="IPR013783">
    <property type="entry name" value="Ig-like_fold"/>
</dbReference>
<dbReference type="Gene3D" id="2.60.40.10">
    <property type="entry name" value="Immunoglobulins"/>
    <property type="match status" value="1"/>
</dbReference>
<sequence length="715" mass="78701">MWRRKVTFLIKKEQIDKIYLNNSTNYFSLITPFCVFLALLMTMACGGGSSDPTSSDNPTDPVNTDIIKPTVSVTFPPAETLTDRFNLQVVGTANDNIKVKQVVVNGQVASSENEFLNWSTSVDLSEGHNQLQIEVSDYAGNIDSTIISVTNSPLFGPIDALAYDTAQQVAYAVSKDNNALYSIDLVNGKRQTVLQDISRLNSPIDIAINAQDNSAIVFTYNNFVEINLQTAELQLLPNVNNSEYNFTFFEDFILDSVNNRLFVVDVISGKIYATDLASGQRSLIFDMAATSLNIGTITGFAYQSALNTLYLSEFQFNPEQSHLVAVNLTTNSADRIIEDIKKPSAVNRSFISDLQFDANHNRLILTEKSSGDLLAVKLTDLSISVISSNEEFFGNQPSKPQALSNISTDNKVLLSDQSQEGLSIVNLVSGVRTNVKSIKIPQNDIAFIAPADFVIDDANQRALVIDQQQGILAVSLLTGQKILISDIHNAGQGAMLNTPEDIELDKMNNRVMILDSGRRAIIAVDLSSGMREIIYDGANVQSLLSHPSGADYDFTNNIAYIVDHKNQSIVEVNLSNGEQVLIAKDQNQQVWGDSQDIVFNPTKNELLVTGFAGVAYTIVHLSDNSVEHFGETDKPYSDLAIDSTHNQIFMVGESSRVVAIPYNASTSEDFDSTLFIEARAIEVDTEGEKIYVLDKYLHALYIIDYNTREGVIFSN</sequence>
<accession>A0ABV2BVZ3</accession>
<dbReference type="Pfam" id="PF09136">
    <property type="entry name" value="Glucodextran_B"/>
    <property type="match status" value="1"/>
</dbReference>
<name>A0ABV2BVZ3_9GAMM</name>
<comment type="caution">
    <text evidence="1">The sequence shown here is derived from an EMBL/GenBank/DDBJ whole genome shotgun (WGS) entry which is preliminary data.</text>
</comment>
<dbReference type="InterPro" id="IPR015943">
    <property type="entry name" value="WD40/YVTN_repeat-like_dom_sf"/>
</dbReference>
<evidence type="ECO:0000313" key="2">
    <source>
        <dbReference type="Proteomes" id="UP001548189"/>
    </source>
</evidence>
<dbReference type="Proteomes" id="UP001548189">
    <property type="component" value="Unassembled WGS sequence"/>
</dbReference>
<keyword evidence="2" id="KW-1185">Reference proteome</keyword>
<reference evidence="1 2" key="1">
    <citation type="submission" date="2024-06" db="EMBL/GenBank/DDBJ databases">
        <authorList>
            <person name="Li F."/>
        </authorList>
    </citation>
    <scope>NUCLEOTIDE SEQUENCE [LARGE SCALE GENOMIC DNA]</scope>
    <source>
        <strain evidence="1 2">GXAS 311</strain>
    </source>
</reference>
<dbReference type="SUPFAM" id="SSF50969">
    <property type="entry name" value="YVTN repeat-like/Quinoprotein amine dehydrogenase"/>
    <property type="match status" value="1"/>
</dbReference>
<dbReference type="Gene3D" id="2.130.10.10">
    <property type="entry name" value="YVTN repeat-like/Quinoprotein amine dehydrogenase"/>
    <property type="match status" value="1"/>
</dbReference>